<evidence type="ECO:0000256" key="3">
    <source>
        <dbReference type="SAM" id="MobiDB-lite"/>
    </source>
</evidence>
<dbReference type="InterPro" id="IPR003245">
    <property type="entry name" value="Phytocyanin_dom"/>
</dbReference>
<dbReference type="FunFam" id="2.60.40.420:FF:000034">
    <property type="entry name" value="Cupredoxin superfamily protein"/>
    <property type="match status" value="1"/>
</dbReference>
<evidence type="ECO:0000313" key="6">
    <source>
        <dbReference type="Proteomes" id="UP001630127"/>
    </source>
</evidence>
<dbReference type="PANTHER" id="PTHR33021:SF235">
    <property type="entry name" value="COPPER ION BINDING _ ELECTRON CARRIER PROTEIN-RELATED"/>
    <property type="match status" value="1"/>
</dbReference>
<reference evidence="5 6" key="1">
    <citation type="submission" date="2024-11" db="EMBL/GenBank/DDBJ databases">
        <title>A near-complete genome assembly of Cinchona calisaya.</title>
        <authorList>
            <person name="Lian D.C."/>
            <person name="Zhao X.W."/>
            <person name="Wei L."/>
        </authorList>
    </citation>
    <scope>NUCLEOTIDE SEQUENCE [LARGE SCALE GENOMIC DNA]</scope>
    <source>
        <tissue evidence="5">Nenye</tissue>
    </source>
</reference>
<evidence type="ECO:0000256" key="2">
    <source>
        <dbReference type="ARBA" id="ARBA00023180"/>
    </source>
</evidence>
<dbReference type="SUPFAM" id="SSF49503">
    <property type="entry name" value="Cupredoxins"/>
    <property type="match status" value="1"/>
</dbReference>
<protein>
    <recommendedName>
        <fullName evidence="4">Phytocyanin domain-containing protein</fullName>
    </recommendedName>
</protein>
<feature type="compositionally biased region" description="Low complexity" evidence="3">
    <location>
        <begin position="148"/>
        <end position="159"/>
    </location>
</feature>
<dbReference type="EMBL" id="JBJUIK010000004">
    <property type="protein sequence ID" value="KAL3531342.1"/>
    <property type="molecule type" value="Genomic_DNA"/>
</dbReference>
<evidence type="ECO:0000313" key="5">
    <source>
        <dbReference type="EMBL" id="KAL3531342.1"/>
    </source>
</evidence>
<feature type="region of interest" description="Disordered" evidence="3">
    <location>
        <begin position="142"/>
        <end position="161"/>
    </location>
</feature>
<dbReference type="PANTHER" id="PTHR33021">
    <property type="entry name" value="BLUE COPPER PROTEIN"/>
    <property type="match status" value="1"/>
</dbReference>
<keyword evidence="6" id="KW-1185">Reference proteome</keyword>
<comment type="caution">
    <text evidence="5">The sequence shown here is derived from an EMBL/GenBank/DDBJ whole genome shotgun (WGS) entry which is preliminary data.</text>
</comment>
<dbReference type="PROSITE" id="PS51485">
    <property type="entry name" value="PHYTOCYANIN"/>
    <property type="match status" value="1"/>
</dbReference>
<evidence type="ECO:0000259" key="4">
    <source>
        <dbReference type="PROSITE" id="PS51485"/>
    </source>
</evidence>
<organism evidence="5 6">
    <name type="scientific">Cinchona calisaya</name>
    <dbReference type="NCBI Taxonomy" id="153742"/>
    <lineage>
        <taxon>Eukaryota</taxon>
        <taxon>Viridiplantae</taxon>
        <taxon>Streptophyta</taxon>
        <taxon>Embryophyta</taxon>
        <taxon>Tracheophyta</taxon>
        <taxon>Spermatophyta</taxon>
        <taxon>Magnoliopsida</taxon>
        <taxon>eudicotyledons</taxon>
        <taxon>Gunneridae</taxon>
        <taxon>Pentapetalae</taxon>
        <taxon>asterids</taxon>
        <taxon>lamiids</taxon>
        <taxon>Gentianales</taxon>
        <taxon>Rubiaceae</taxon>
        <taxon>Cinchonoideae</taxon>
        <taxon>Cinchoneae</taxon>
        <taxon>Cinchona</taxon>
    </lineage>
</organism>
<dbReference type="InterPro" id="IPR008972">
    <property type="entry name" value="Cupredoxin"/>
</dbReference>
<dbReference type="Proteomes" id="UP001630127">
    <property type="component" value="Unassembled WGS sequence"/>
</dbReference>
<sequence>MIIVCGKSNGHVYKVGDSIGWTNVGHFDYKTWAATKTFHVGDIIGTLMKNFFFVVFEYNKQFHNVVRVTHKNFNSCNSTGAYATFTSGNDSFIIRRPGHFYFISNFTGHCESGQKVDIRVPGPHTPSPSPIPIRVPPPPTWLTPPSPAIESPAPAPAAATNGGSSFYSSKDPMNTSFLLSTLVLALLLFGIDS</sequence>
<keyword evidence="2" id="KW-0325">Glycoprotein</keyword>
<name>A0ABD3AJJ9_9GENT</name>
<proteinExistence type="predicted"/>
<keyword evidence="1" id="KW-1015">Disulfide bond</keyword>
<feature type="domain" description="Phytocyanin" evidence="4">
    <location>
        <begin position="11"/>
        <end position="122"/>
    </location>
</feature>
<dbReference type="Gene3D" id="2.60.40.420">
    <property type="entry name" value="Cupredoxins - blue copper proteins"/>
    <property type="match status" value="1"/>
</dbReference>
<evidence type="ECO:0000256" key="1">
    <source>
        <dbReference type="ARBA" id="ARBA00023157"/>
    </source>
</evidence>
<gene>
    <name evidence="5" type="ORF">ACH5RR_010664</name>
</gene>
<dbReference type="AlphaFoldDB" id="A0ABD3AJJ9"/>
<accession>A0ABD3AJJ9</accession>
<dbReference type="Pfam" id="PF02298">
    <property type="entry name" value="Cu_bind_like"/>
    <property type="match status" value="1"/>
</dbReference>
<dbReference type="InterPro" id="IPR039391">
    <property type="entry name" value="Phytocyanin-like"/>
</dbReference>